<organism evidence="1 2">
    <name type="scientific">Mucilaginibacter gracilis</name>
    <dbReference type="NCBI Taxonomy" id="423350"/>
    <lineage>
        <taxon>Bacteria</taxon>
        <taxon>Pseudomonadati</taxon>
        <taxon>Bacteroidota</taxon>
        <taxon>Sphingobacteriia</taxon>
        <taxon>Sphingobacteriales</taxon>
        <taxon>Sphingobacteriaceae</taxon>
        <taxon>Mucilaginibacter</taxon>
    </lineage>
</organism>
<name>A0A495IZN8_9SPHI</name>
<accession>A0A495IZN8</accession>
<reference evidence="1 2" key="1">
    <citation type="submission" date="2018-10" db="EMBL/GenBank/DDBJ databases">
        <title>Genomic Encyclopedia of Archaeal and Bacterial Type Strains, Phase II (KMG-II): from individual species to whole genera.</title>
        <authorList>
            <person name="Goeker M."/>
        </authorList>
    </citation>
    <scope>NUCLEOTIDE SEQUENCE [LARGE SCALE GENOMIC DNA]</scope>
    <source>
        <strain evidence="1 2">DSM 18602</strain>
    </source>
</reference>
<gene>
    <name evidence="1" type="ORF">BDD43_2326</name>
</gene>
<dbReference type="EMBL" id="RBKU01000001">
    <property type="protein sequence ID" value="RKR82157.1"/>
    <property type="molecule type" value="Genomic_DNA"/>
</dbReference>
<evidence type="ECO:0000313" key="1">
    <source>
        <dbReference type="EMBL" id="RKR82157.1"/>
    </source>
</evidence>
<dbReference type="AlphaFoldDB" id="A0A495IZN8"/>
<comment type="caution">
    <text evidence="1">The sequence shown here is derived from an EMBL/GenBank/DDBJ whole genome shotgun (WGS) entry which is preliminary data.</text>
</comment>
<keyword evidence="2" id="KW-1185">Reference proteome</keyword>
<dbReference type="Proteomes" id="UP000268007">
    <property type="component" value="Unassembled WGS sequence"/>
</dbReference>
<dbReference type="OrthoDB" id="8818984at2"/>
<proteinExistence type="predicted"/>
<evidence type="ECO:0000313" key="2">
    <source>
        <dbReference type="Proteomes" id="UP000268007"/>
    </source>
</evidence>
<sequence>MTLINIPFTENIDNLLAYGKKQSKDYEGSFEGNTSNGIFDFKAVGGNFKGTYVVKPNLIEITLEKKPFLIPALVIEQFLKMHIK</sequence>
<dbReference type="RefSeq" id="WP_121197782.1">
    <property type="nucleotide sequence ID" value="NZ_RBKU01000001.1"/>
</dbReference>
<protein>
    <submittedName>
        <fullName evidence="1">Uncharacterized protein</fullName>
    </submittedName>
</protein>